<keyword evidence="3" id="KW-1185">Reference proteome</keyword>
<dbReference type="EMBL" id="JBJQOH010000003">
    <property type="protein sequence ID" value="KAL3691888.1"/>
    <property type="molecule type" value="Genomic_DNA"/>
</dbReference>
<evidence type="ECO:0000313" key="3">
    <source>
        <dbReference type="Proteomes" id="UP001633002"/>
    </source>
</evidence>
<sequence>MEAEASENTQSLSGLPVPQHITSLKDLHFTSEQAAFDYYFEYARLHGFVARRGGSKKSQDGVITKRFIPLESQAMIKIFKKAGICVSDMVRFFKAEKDCAPLTFIAKDIYNFLDKDCLQMDSSLLPMRGDAMEVIKTLKDKAAKDPKFFYEFNDCPLPMG</sequence>
<gene>
    <name evidence="2" type="ORF">R1sor_005539</name>
</gene>
<reference evidence="2 3" key="1">
    <citation type="submission" date="2024-09" db="EMBL/GenBank/DDBJ databases">
        <title>Chromosome-scale assembly of Riccia sorocarpa.</title>
        <authorList>
            <person name="Paukszto L."/>
        </authorList>
    </citation>
    <scope>NUCLEOTIDE SEQUENCE [LARGE SCALE GENOMIC DNA]</scope>
    <source>
        <strain evidence="2">LP-2024</strain>
        <tissue evidence="2">Aerial parts of the thallus</tissue>
    </source>
</reference>
<name>A0ABD3HKG3_9MARC</name>
<comment type="caution">
    <text evidence="2">The sequence shown here is derived from an EMBL/GenBank/DDBJ whole genome shotgun (WGS) entry which is preliminary data.</text>
</comment>
<dbReference type="AlphaFoldDB" id="A0ABD3HKG3"/>
<accession>A0ABD3HKG3</accession>
<feature type="domain" description="FAR1-related sequence 11-like HTH-like" evidence="1">
    <location>
        <begin position="68"/>
        <end position="115"/>
    </location>
</feature>
<evidence type="ECO:0000313" key="2">
    <source>
        <dbReference type="EMBL" id="KAL3691888.1"/>
    </source>
</evidence>
<proteinExistence type="predicted"/>
<dbReference type="Proteomes" id="UP001633002">
    <property type="component" value="Unassembled WGS sequence"/>
</dbReference>
<protein>
    <recommendedName>
        <fullName evidence="1">FAR1-related sequence 11-like HTH-like domain-containing protein</fullName>
    </recommendedName>
</protein>
<organism evidence="2 3">
    <name type="scientific">Riccia sorocarpa</name>
    <dbReference type="NCBI Taxonomy" id="122646"/>
    <lineage>
        <taxon>Eukaryota</taxon>
        <taxon>Viridiplantae</taxon>
        <taxon>Streptophyta</taxon>
        <taxon>Embryophyta</taxon>
        <taxon>Marchantiophyta</taxon>
        <taxon>Marchantiopsida</taxon>
        <taxon>Marchantiidae</taxon>
        <taxon>Marchantiales</taxon>
        <taxon>Ricciaceae</taxon>
        <taxon>Riccia</taxon>
    </lineage>
</organism>
<dbReference type="PANTHER" id="PTHR47718">
    <property type="entry name" value="OS01G0519700 PROTEIN"/>
    <property type="match status" value="1"/>
</dbReference>
<dbReference type="Pfam" id="PF26175">
    <property type="entry name" value="HTH_FAR1"/>
    <property type="match status" value="1"/>
</dbReference>
<evidence type="ECO:0000259" key="1">
    <source>
        <dbReference type="Pfam" id="PF26175"/>
    </source>
</evidence>
<dbReference type="InterPro" id="IPR058778">
    <property type="entry name" value="HTH_FAR1-11-like"/>
</dbReference>